<dbReference type="InterPro" id="IPR002901">
    <property type="entry name" value="MGlyc_endo_b_GlcNAc-like_dom"/>
</dbReference>
<feature type="chain" id="PRO_5012296330" evidence="3">
    <location>
        <begin position="35"/>
        <end position="1008"/>
    </location>
</feature>
<dbReference type="PROSITE" id="PS51781">
    <property type="entry name" value="SH3B"/>
    <property type="match status" value="1"/>
</dbReference>
<dbReference type="PANTHER" id="PTHR34408">
    <property type="entry name" value="FAMILY PROTEIN, PUTATIVE-RELATED"/>
    <property type="match status" value="1"/>
</dbReference>
<dbReference type="InterPro" id="IPR011990">
    <property type="entry name" value="TPR-like_helical_dom_sf"/>
</dbReference>
<dbReference type="Gene3D" id="2.30.30.40">
    <property type="entry name" value="SH3 Domains"/>
    <property type="match status" value="1"/>
</dbReference>
<dbReference type="PANTHER" id="PTHR34408:SF1">
    <property type="entry name" value="GLYCOSYL HYDROLASE FAMILY 19 DOMAIN-CONTAINING PROTEIN HI_1415"/>
    <property type="match status" value="1"/>
</dbReference>
<dbReference type="Gene3D" id="1.10.530.10">
    <property type="match status" value="1"/>
</dbReference>
<gene>
    <name evidence="5" type="ORF">SAMN02745249_02032</name>
</gene>
<proteinExistence type="inferred from homology"/>
<feature type="region of interest" description="Disordered" evidence="2">
    <location>
        <begin position="163"/>
        <end position="211"/>
    </location>
</feature>
<sequence length="1008" mass="114544">MNNKHFQYKNSNNKRLVTTASIALVLFNVQPAKADDNDEFEEINDIEQKQVIINPQKTEEKTDDEASRTSEEIIEYITSLLDTNQEKLLNEFLSEESKSVEQLIQALEEHATEDFSLAGNHYETTIENLPEKTSSFIIKLIEILQEEAKEEKNIFEIETLIIESEESEQETEENIQEESNQEVEDTTNENSQQNIASNNQTEERTPEEFKEDILKSKSVSGAWSLAQEFKRKYPNHEFLEESIDHAVKTNLDYGIKLHNRGEYKNSIPYYERVINEPLTLESLKNKARVYLKQASINKDILTPEEYFNKILNAKGISSAWELSGEFKVVYPQNELLIQSINYVADLNLNYGIKVHKKEEYKKASSYYERVVHEPLAAKSIITITNVYLKQAKSNQAIKTPEIYYDKIVNAKGVSNAWALALEMEKNFPEHDLTQKAVNHAAEINLNYGMKLHKRGEFEKAASYYNRINSESNIKDAIRSSAKTYLEQANAKQKITTPTDYYNQILKSKTVSGAWNLAQEFKDKFPYDSLSEKAFSYAAQLHLDYGIKIHKQGEYKKSIPYYNRLLDNTSVSTKIKNEAKAFERQASAKQKLTTADEYYNQIKSSKLVSEAWSLSQKFKLDFPSDTRLKTAINLAAEMNLNYAIKLHKNNDFSAASDYYERLLNEEHVVPSIKNKAELYNYLAVSDLHIGESIVNTSKYNTSLSQAINKQLSVKAQTSKEGGGFRDATKDEVAHYINPNNFLPSDSTSLIEALSTVQITTDVLNVRTGPSTLHKQIGTVKKGEVFTIIDISEGWYKISTNGETGWISGNKNYVYKNNEILQFLDLSKSMGIPTSELNKYLKGNGILDGTGEAFSEASQQAKINELYLISHALLETGNGKSKLATGILVSEVNGKKVTPKIVYNMFGIGAVDSNPEKYGAERAYQEGWFTPEAAIIGGAKWVGQNYIHNSQHKQNTLYKMRWNPSKPGTHQYATDIGWATKQTNLIISEAPLLAQKYDLVLVFDIPKYQK</sequence>
<feature type="compositionally biased region" description="Polar residues" evidence="2">
    <location>
        <begin position="188"/>
        <end position="200"/>
    </location>
</feature>
<dbReference type="OrthoDB" id="9816557at2"/>
<dbReference type="STRING" id="1121025.SAMN02745249_02032"/>
<evidence type="ECO:0000259" key="4">
    <source>
        <dbReference type="PROSITE" id="PS51781"/>
    </source>
</evidence>
<feature type="domain" description="SH3b" evidence="4">
    <location>
        <begin position="750"/>
        <end position="816"/>
    </location>
</feature>
<dbReference type="AlphaFoldDB" id="A0A1M4ZRU2"/>
<evidence type="ECO:0000313" key="5">
    <source>
        <dbReference type="EMBL" id="SHF20635.1"/>
    </source>
</evidence>
<dbReference type="RefSeq" id="WP_073298683.1">
    <property type="nucleotide sequence ID" value="NZ_FQUF01000045.1"/>
</dbReference>
<dbReference type="Proteomes" id="UP000184128">
    <property type="component" value="Unassembled WGS sequence"/>
</dbReference>
<feature type="compositionally biased region" description="Basic and acidic residues" evidence="2">
    <location>
        <begin position="201"/>
        <end position="211"/>
    </location>
</feature>
<dbReference type="Pfam" id="PF01832">
    <property type="entry name" value="Glucosaminidase"/>
    <property type="match status" value="1"/>
</dbReference>
<keyword evidence="6" id="KW-1185">Reference proteome</keyword>
<dbReference type="SMART" id="SM00047">
    <property type="entry name" value="LYZ2"/>
    <property type="match status" value="1"/>
</dbReference>
<dbReference type="GO" id="GO:0004040">
    <property type="term" value="F:amidase activity"/>
    <property type="evidence" value="ECO:0007669"/>
    <property type="project" value="InterPro"/>
</dbReference>
<evidence type="ECO:0000313" key="6">
    <source>
        <dbReference type="Proteomes" id="UP000184128"/>
    </source>
</evidence>
<organism evidence="5 6">
    <name type="scientific">Atopostipes suicloacalis DSM 15692</name>
    <dbReference type="NCBI Taxonomy" id="1121025"/>
    <lineage>
        <taxon>Bacteria</taxon>
        <taxon>Bacillati</taxon>
        <taxon>Bacillota</taxon>
        <taxon>Bacilli</taxon>
        <taxon>Lactobacillales</taxon>
        <taxon>Carnobacteriaceae</taxon>
        <taxon>Atopostipes</taxon>
    </lineage>
</organism>
<dbReference type="InterPro" id="IPR003646">
    <property type="entry name" value="SH3-like_bac-type"/>
</dbReference>
<comment type="similarity">
    <text evidence="1">Belongs to the glycosyl hydrolase 73 family.</text>
</comment>
<dbReference type="Pfam" id="PF08239">
    <property type="entry name" value="SH3_3"/>
    <property type="match status" value="1"/>
</dbReference>
<keyword evidence="3" id="KW-0732">Signal</keyword>
<evidence type="ECO:0000256" key="3">
    <source>
        <dbReference type="SAM" id="SignalP"/>
    </source>
</evidence>
<protein>
    <submittedName>
        <fullName evidence="5">Beta-N-acetylglucosaminidase</fullName>
    </submittedName>
</protein>
<dbReference type="EMBL" id="FQUF01000045">
    <property type="protein sequence ID" value="SHF20635.1"/>
    <property type="molecule type" value="Genomic_DNA"/>
</dbReference>
<accession>A0A1M4ZRU2</accession>
<reference evidence="5 6" key="1">
    <citation type="submission" date="2016-11" db="EMBL/GenBank/DDBJ databases">
        <authorList>
            <person name="Jaros S."/>
            <person name="Januszkiewicz K."/>
            <person name="Wedrychowicz H."/>
        </authorList>
    </citation>
    <scope>NUCLEOTIDE SEQUENCE [LARGE SCALE GENOMIC DNA]</scope>
    <source>
        <strain evidence="5 6">DSM 15692</strain>
    </source>
</reference>
<dbReference type="Gene3D" id="1.25.40.10">
    <property type="entry name" value="Tetratricopeptide repeat domain"/>
    <property type="match status" value="1"/>
</dbReference>
<dbReference type="SMART" id="SM00287">
    <property type="entry name" value="SH3b"/>
    <property type="match status" value="1"/>
</dbReference>
<feature type="compositionally biased region" description="Acidic residues" evidence="2">
    <location>
        <begin position="163"/>
        <end position="187"/>
    </location>
</feature>
<dbReference type="InterPro" id="IPR052354">
    <property type="entry name" value="Cell_Wall_Dynamics_Protein"/>
</dbReference>
<evidence type="ECO:0000256" key="1">
    <source>
        <dbReference type="ARBA" id="ARBA00010266"/>
    </source>
</evidence>
<evidence type="ECO:0000256" key="2">
    <source>
        <dbReference type="SAM" id="MobiDB-lite"/>
    </source>
</evidence>
<feature type="signal peptide" evidence="3">
    <location>
        <begin position="1"/>
        <end position="34"/>
    </location>
</feature>
<name>A0A1M4ZRU2_9LACT</name>